<comment type="caution">
    <text evidence="1">The sequence shown here is derived from an EMBL/GenBank/DDBJ whole genome shotgun (WGS) entry which is preliminary data.</text>
</comment>
<gene>
    <name evidence="1" type="ORF">GU90_08570</name>
</gene>
<keyword evidence="2" id="KW-1185">Reference proteome</keyword>
<dbReference type="EMBL" id="JNVU01000022">
    <property type="protein sequence ID" value="KEI44700.1"/>
    <property type="molecule type" value="Genomic_DNA"/>
</dbReference>
<accession>A0A073AZ99</accession>
<protein>
    <recommendedName>
        <fullName evidence="3">Chaplin domain-containing protein</fullName>
    </recommendedName>
</protein>
<dbReference type="AlphaFoldDB" id="A0A073AZ99"/>
<sequence>MAVAPLAHADSVDNDGINILNDNNISVLPVQACGNNIAVLGIVLPLLSPQDVNCVNAPIVDHPSVEFDD</sequence>
<evidence type="ECO:0000313" key="1">
    <source>
        <dbReference type="EMBL" id="KEI44700.1"/>
    </source>
</evidence>
<reference evidence="1 2" key="1">
    <citation type="submission" date="2014-06" db="EMBL/GenBank/DDBJ databases">
        <title>Saccharopolyspora rectivirgula DSM-43113 Genome sequencing.</title>
        <authorList>
            <person name="Barrera C."/>
            <person name="Millon L."/>
            <person name="Rognon B."/>
            <person name="Zaugg C."/>
            <person name="Monod M."/>
        </authorList>
    </citation>
    <scope>NUCLEOTIDE SEQUENCE [LARGE SCALE GENOMIC DNA]</scope>
    <source>
        <strain evidence="1 2">DSM 43113</strain>
    </source>
</reference>
<evidence type="ECO:0008006" key="3">
    <source>
        <dbReference type="Google" id="ProtNLM"/>
    </source>
</evidence>
<organism evidence="1 2">
    <name type="scientific">Saccharopolyspora rectivirgula</name>
    <dbReference type="NCBI Taxonomy" id="28042"/>
    <lineage>
        <taxon>Bacteria</taxon>
        <taxon>Bacillati</taxon>
        <taxon>Actinomycetota</taxon>
        <taxon>Actinomycetes</taxon>
        <taxon>Pseudonocardiales</taxon>
        <taxon>Pseudonocardiaceae</taxon>
        <taxon>Saccharopolyspora</taxon>
    </lineage>
</organism>
<evidence type="ECO:0000313" key="2">
    <source>
        <dbReference type="Proteomes" id="UP000031419"/>
    </source>
</evidence>
<dbReference type="STRING" id="28042.GU90_08570"/>
<proteinExistence type="predicted"/>
<dbReference type="Proteomes" id="UP000031419">
    <property type="component" value="Unassembled WGS sequence"/>
</dbReference>
<name>A0A073AZ99_9PSEU</name>